<feature type="domain" description="LysM" evidence="1">
    <location>
        <begin position="9"/>
        <end position="42"/>
    </location>
</feature>
<dbReference type="EMBL" id="AODM01000089">
    <property type="protein sequence ID" value="EUJ44025.1"/>
    <property type="molecule type" value="Genomic_DNA"/>
</dbReference>
<gene>
    <name evidence="2" type="ORF">MCOL2_20061</name>
</gene>
<dbReference type="AlphaFoldDB" id="W7D4W4"/>
<organism evidence="2 3">
    <name type="scientific">Listeria fleischmannii FSL S10-1203</name>
    <dbReference type="NCBI Taxonomy" id="1265822"/>
    <lineage>
        <taxon>Bacteria</taxon>
        <taxon>Bacillati</taxon>
        <taxon>Bacillota</taxon>
        <taxon>Bacilli</taxon>
        <taxon>Bacillales</taxon>
        <taxon>Listeriaceae</taxon>
        <taxon>Listeria</taxon>
    </lineage>
</organism>
<dbReference type="CDD" id="cd00118">
    <property type="entry name" value="LysM"/>
    <property type="match status" value="1"/>
</dbReference>
<evidence type="ECO:0000313" key="2">
    <source>
        <dbReference type="EMBL" id="EUJ44025.1"/>
    </source>
</evidence>
<proteinExistence type="predicted"/>
<evidence type="ECO:0000259" key="1">
    <source>
        <dbReference type="Pfam" id="PF01476"/>
    </source>
</evidence>
<reference evidence="2 3" key="1">
    <citation type="submission" date="2012-12" db="EMBL/GenBank/DDBJ databases">
        <title>Novel taxa of Listeriaceae from agricultural environments in the United States.</title>
        <authorList>
            <person name="den Bakker H.C."/>
            <person name="Allred A."/>
            <person name="Warchocki S."/>
            <person name="Wright E.M."/>
            <person name="Burrell A."/>
            <person name="Nightingale K.K."/>
            <person name="Kephart D."/>
            <person name="Wiedmann M."/>
        </authorList>
    </citation>
    <scope>NUCLEOTIDE SEQUENCE [LARGE SCALE GENOMIC DNA]</scope>
    <source>
        <strain evidence="2 3">FSL S10-1203</strain>
    </source>
</reference>
<sequence length="44" mass="5065">MSLIKTKKISDIATKLNISVGRLMKLNDLSKYELKENQELKISE</sequence>
<name>W7D4W4_9LIST</name>
<dbReference type="InterPro" id="IPR018392">
    <property type="entry name" value="LysM"/>
</dbReference>
<dbReference type="Gene3D" id="3.10.350.10">
    <property type="entry name" value="LysM domain"/>
    <property type="match status" value="1"/>
</dbReference>
<accession>W7D4W4</accession>
<comment type="caution">
    <text evidence="2">The sequence shown here is derived from an EMBL/GenBank/DDBJ whole genome shotgun (WGS) entry which is preliminary data.</text>
</comment>
<dbReference type="Pfam" id="PF01476">
    <property type="entry name" value="LysM"/>
    <property type="match status" value="1"/>
</dbReference>
<dbReference type="Proteomes" id="UP000019241">
    <property type="component" value="Unassembled WGS sequence"/>
</dbReference>
<dbReference type="InterPro" id="IPR036779">
    <property type="entry name" value="LysM_dom_sf"/>
</dbReference>
<protein>
    <recommendedName>
        <fullName evidence="1">LysM domain-containing protein</fullName>
    </recommendedName>
</protein>
<evidence type="ECO:0000313" key="3">
    <source>
        <dbReference type="Proteomes" id="UP000019241"/>
    </source>
</evidence>
<dbReference type="SUPFAM" id="SSF54106">
    <property type="entry name" value="LysM domain"/>
    <property type="match status" value="1"/>
</dbReference>